<dbReference type="Proteomes" id="UP000033101">
    <property type="component" value="Chromosome"/>
</dbReference>
<evidence type="ECO:0000313" key="1">
    <source>
        <dbReference type="EMBL" id="AKB76542.1"/>
    </source>
</evidence>
<dbReference type="OrthoDB" id="135628at2157"/>
<dbReference type="RefSeq" id="WP_048136642.1">
    <property type="nucleotide sequence ID" value="NZ_BBCW01000043.1"/>
</dbReference>
<gene>
    <name evidence="1" type="ORF">MSHOH_0059</name>
</gene>
<name>A0A0E3SA67_9EURY</name>
<sequence length="179" mass="20495">MPHRRTVQIWNTFTNQRVTLDAEIPSIPVNQLPVYQGKSPSSTLNVSFTDSNESHNSNYTGEICFLVVNNKIAESKFNLADNATELKPMEMASFQTTGLNDSGKYIIQQIRIRNFVTQKGNIPMFSLGRIRITEVEFVYFNSFDTYSYRYKGQTTYYPAWKITAETSNYGNEVLMVKAV</sequence>
<proteinExistence type="predicted"/>
<dbReference type="EMBL" id="CP009516">
    <property type="protein sequence ID" value="AKB76542.1"/>
    <property type="molecule type" value="Genomic_DNA"/>
</dbReference>
<protein>
    <submittedName>
        <fullName evidence="1">Uncharacterized protein</fullName>
    </submittedName>
</protein>
<organism evidence="1 2">
    <name type="scientific">Methanosarcina horonobensis HB-1 = JCM 15518</name>
    <dbReference type="NCBI Taxonomy" id="1434110"/>
    <lineage>
        <taxon>Archaea</taxon>
        <taxon>Methanobacteriati</taxon>
        <taxon>Methanobacteriota</taxon>
        <taxon>Stenosarchaea group</taxon>
        <taxon>Methanomicrobia</taxon>
        <taxon>Methanosarcinales</taxon>
        <taxon>Methanosarcinaceae</taxon>
        <taxon>Methanosarcina</taxon>
    </lineage>
</organism>
<dbReference type="HOGENOM" id="CLU_085261_0_0_2"/>
<dbReference type="KEGG" id="mhor:MSHOH_0059"/>
<dbReference type="PATRIC" id="fig|1434110.4.peg.66"/>
<dbReference type="GeneID" id="24829175"/>
<accession>A0A0E3SA67</accession>
<evidence type="ECO:0000313" key="2">
    <source>
        <dbReference type="Proteomes" id="UP000033101"/>
    </source>
</evidence>
<dbReference type="AlphaFoldDB" id="A0A0E3SA67"/>
<keyword evidence="2" id="KW-1185">Reference proteome</keyword>
<reference evidence="1 2" key="1">
    <citation type="submission" date="2014-07" db="EMBL/GenBank/DDBJ databases">
        <title>Methanogenic archaea and the global carbon cycle.</title>
        <authorList>
            <person name="Henriksen J.R."/>
            <person name="Luke J."/>
            <person name="Reinhart S."/>
            <person name="Benedict M.N."/>
            <person name="Youngblut N.D."/>
            <person name="Metcalf M.E."/>
            <person name="Whitaker R.J."/>
            <person name="Metcalf W.W."/>
        </authorList>
    </citation>
    <scope>NUCLEOTIDE SEQUENCE [LARGE SCALE GENOMIC DNA]</scope>
    <source>
        <strain evidence="1 2">HB-1</strain>
    </source>
</reference>